<accession>A0A0L0WBK8</accession>
<comment type="similarity">
    <text evidence="2">Belongs to the nucleobase:cation symporter-2 (NCS2) (TC 2.A.40) family.</text>
</comment>
<evidence type="ECO:0000256" key="7">
    <source>
        <dbReference type="SAM" id="Phobius"/>
    </source>
</evidence>
<dbReference type="PANTHER" id="PTHR42810:SF2">
    <property type="entry name" value="PURINE PERMEASE C1399.01C-RELATED"/>
    <property type="match status" value="1"/>
</dbReference>
<dbReference type="NCBIfam" id="NF037981">
    <property type="entry name" value="NCS2_1"/>
    <property type="match status" value="1"/>
</dbReference>
<dbReference type="PATRIC" id="fig|1503.3.peg.2559"/>
<dbReference type="STRING" id="1503.CLPU_5c00370"/>
<keyword evidence="5 7" id="KW-1133">Transmembrane helix</keyword>
<dbReference type="Pfam" id="PF00860">
    <property type="entry name" value="Xan_ur_permease"/>
    <property type="match status" value="1"/>
</dbReference>
<dbReference type="RefSeq" id="WP_050354833.1">
    <property type="nucleotide sequence ID" value="NZ_LGSS01000005.1"/>
</dbReference>
<feature type="transmembrane region" description="Helical" evidence="7">
    <location>
        <begin position="303"/>
        <end position="324"/>
    </location>
</feature>
<evidence type="ECO:0000256" key="3">
    <source>
        <dbReference type="ARBA" id="ARBA00022448"/>
    </source>
</evidence>
<feature type="transmembrane region" description="Helical" evidence="7">
    <location>
        <begin position="51"/>
        <end position="67"/>
    </location>
</feature>
<evidence type="ECO:0000313" key="8">
    <source>
        <dbReference type="EMBL" id="KNF08730.1"/>
    </source>
</evidence>
<dbReference type="InterPro" id="IPR006043">
    <property type="entry name" value="NCS2"/>
</dbReference>
<keyword evidence="4 7" id="KW-0812">Transmembrane</keyword>
<evidence type="ECO:0000256" key="6">
    <source>
        <dbReference type="ARBA" id="ARBA00023136"/>
    </source>
</evidence>
<dbReference type="InterPro" id="IPR006042">
    <property type="entry name" value="Xan_ur_permease"/>
</dbReference>
<feature type="transmembrane region" description="Helical" evidence="7">
    <location>
        <begin position="181"/>
        <end position="200"/>
    </location>
</feature>
<feature type="transmembrane region" description="Helical" evidence="7">
    <location>
        <begin position="363"/>
        <end position="380"/>
    </location>
</feature>
<proteinExistence type="inferred from homology"/>
<keyword evidence="9" id="KW-1185">Reference proteome</keyword>
<evidence type="ECO:0000256" key="5">
    <source>
        <dbReference type="ARBA" id="ARBA00022989"/>
    </source>
</evidence>
<dbReference type="GO" id="GO:0005886">
    <property type="term" value="C:plasma membrane"/>
    <property type="evidence" value="ECO:0007669"/>
    <property type="project" value="UniProtKB-ARBA"/>
</dbReference>
<feature type="transmembrane region" description="Helical" evidence="7">
    <location>
        <begin position="330"/>
        <end position="351"/>
    </location>
</feature>
<comment type="caution">
    <text evidence="8">The sequence shown here is derived from an EMBL/GenBank/DDBJ whole genome shotgun (WGS) entry which is preliminary data.</text>
</comment>
<evidence type="ECO:0000256" key="1">
    <source>
        <dbReference type="ARBA" id="ARBA00004141"/>
    </source>
</evidence>
<dbReference type="AlphaFoldDB" id="A0A0L0WBK8"/>
<reference evidence="9" key="1">
    <citation type="submission" date="2015-07" db="EMBL/GenBank/DDBJ databases">
        <title>Draft genome sequence of the purine-degrading Gottschalkia purinilyticum DSM 1384 (formerly Clostridium purinilyticum).</title>
        <authorList>
            <person name="Poehlein A."/>
            <person name="Schiel-Bengelsdorf B."/>
            <person name="Bengelsdorf F.R."/>
            <person name="Daniel R."/>
            <person name="Duerre P."/>
        </authorList>
    </citation>
    <scope>NUCLEOTIDE SEQUENCE [LARGE SCALE GENOMIC DNA]</scope>
    <source>
        <strain evidence="9">DSM 1384</strain>
    </source>
</reference>
<feature type="transmembrane region" description="Helical" evidence="7">
    <location>
        <begin position="74"/>
        <end position="90"/>
    </location>
</feature>
<feature type="transmembrane region" description="Helical" evidence="7">
    <location>
        <begin position="96"/>
        <end position="121"/>
    </location>
</feature>
<comment type="subcellular location">
    <subcellularLocation>
        <location evidence="1">Membrane</location>
        <topology evidence="1">Multi-pass membrane protein</topology>
    </subcellularLocation>
</comment>
<protein>
    <submittedName>
        <fullName evidence="8">Uracil permease UraA</fullName>
    </submittedName>
</protein>
<feature type="transmembrane region" description="Helical" evidence="7">
    <location>
        <begin position="220"/>
        <end position="238"/>
    </location>
</feature>
<evidence type="ECO:0000313" key="9">
    <source>
        <dbReference type="Proteomes" id="UP000037267"/>
    </source>
</evidence>
<dbReference type="Proteomes" id="UP000037267">
    <property type="component" value="Unassembled WGS sequence"/>
</dbReference>
<gene>
    <name evidence="8" type="primary">uraA</name>
    <name evidence="8" type="ORF">CLPU_5c00370</name>
</gene>
<feature type="transmembrane region" description="Helical" evidence="7">
    <location>
        <begin position="128"/>
        <end position="150"/>
    </location>
</feature>
<dbReference type="EMBL" id="LGSS01000005">
    <property type="protein sequence ID" value="KNF08730.1"/>
    <property type="molecule type" value="Genomic_DNA"/>
</dbReference>
<name>A0A0L0WBK8_GOTPU</name>
<sequence>MLKNETIEKANLSTTENISNIGKKTILGIQHVIAMFGATVLVPMLTGLNPSVALFTAGIGTLIFHMCTKKKVPVFVGSSFAFITAIQLVSKQYGDLAYAQGGVIVAGGLYLLLASLVMVFGVDKVKSFFPPVVTGPMIVVIGLTLSPTALEMASSNWLVAFIVVATVAIISIFAKGFLKVIPILIGVIVGYILSVILGLVDFTPIAKATFFSVPQFTLPKFSLGAIAVIAPVVLATFMEHIGDITTNGAVVGKNFFEDPGLHRTLMGDGLATMFAGLVGGPANTTYGENTSVLAVTKVYDPSILRIAACIAVIMGFIGKFGAVLQTIPTPVMGGVSIILFSMITSVGIRTISNAKIDYSDNRNLIISGIILVAGIGTEFLKMNPDFKGAVGIQLGNGAQIAGLSLAALIGVIINKVLPETKKEA</sequence>
<dbReference type="PROSITE" id="PS01116">
    <property type="entry name" value="XANTH_URACIL_PERMASE"/>
    <property type="match status" value="1"/>
</dbReference>
<feature type="transmembrane region" description="Helical" evidence="7">
    <location>
        <begin position="156"/>
        <end position="174"/>
    </location>
</feature>
<dbReference type="NCBIfam" id="TIGR00801">
    <property type="entry name" value="ncs2"/>
    <property type="match status" value="1"/>
</dbReference>
<keyword evidence="6 7" id="KW-0472">Membrane</keyword>
<dbReference type="GO" id="GO:0042907">
    <property type="term" value="F:xanthine transmembrane transporter activity"/>
    <property type="evidence" value="ECO:0007669"/>
    <property type="project" value="TreeGrafter"/>
</dbReference>
<dbReference type="OrthoDB" id="9779092at2"/>
<evidence type="ECO:0000256" key="2">
    <source>
        <dbReference type="ARBA" id="ARBA00008821"/>
    </source>
</evidence>
<feature type="transmembrane region" description="Helical" evidence="7">
    <location>
        <begin position="400"/>
        <end position="417"/>
    </location>
</feature>
<keyword evidence="3" id="KW-0813">Transport</keyword>
<dbReference type="PANTHER" id="PTHR42810">
    <property type="entry name" value="PURINE PERMEASE C1399.01C-RELATED"/>
    <property type="match status" value="1"/>
</dbReference>
<evidence type="ECO:0000256" key="4">
    <source>
        <dbReference type="ARBA" id="ARBA00022692"/>
    </source>
</evidence>
<organism evidence="8 9">
    <name type="scientific">Gottschalkia purinilytica</name>
    <name type="common">Clostridium purinilyticum</name>
    <dbReference type="NCBI Taxonomy" id="1503"/>
    <lineage>
        <taxon>Bacteria</taxon>
        <taxon>Bacillati</taxon>
        <taxon>Bacillota</taxon>
        <taxon>Tissierellia</taxon>
        <taxon>Tissierellales</taxon>
        <taxon>Gottschalkiaceae</taxon>
        <taxon>Gottschalkia</taxon>
    </lineage>
</organism>